<dbReference type="CDD" id="cd20207">
    <property type="entry name" value="Bbox2_GefO-like"/>
    <property type="match status" value="1"/>
</dbReference>
<dbReference type="GeneID" id="10511407"/>
<dbReference type="GO" id="GO:0008270">
    <property type="term" value="F:zinc ion binding"/>
    <property type="evidence" value="ECO:0007669"/>
    <property type="project" value="UniProtKB-KW"/>
</dbReference>
<dbReference type="InterPro" id="IPR001841">
    <property type="entry name" value="Znf_RING"/>
</dbReference>
<dbReference type="PANTHER" id="PTHR23113:SF347">
    <property type="entry name" value="RAS GUANINE NUCLEOTIDE EXCHANGE FACTOR O"/>
    <property type="match status" value="1"/>
</dbReference>
<dbReference type="Pfam" id="PF00617">
    <property type="entry name" value="RasGEF"/>
    <property type="match status" value="1"/>
</dbReference>
<dbReference type="InterPro" id="IPR000315">
    <property type="entry name" value="Znf_B-box"/>
</dbReference>
<feature type="region of interest" description="Disordered" evidence="8">
    <location>
        <begin position="77"/>
        <end position="105"/>
    </location>
</feature>
<evidence type="ECO:0008006" key="15">
    <source>
        <dbReference type="Google" id="ProtNLM"/>
    </source>
</evidence>
<dbReference type="OMA" id="NIWDEPK"/>
<dbReference type="eggNOG" id="KOG3417">
    <property type="taxonomic scope" value="Eukaryota"/>
</dbReference>
<dbReference type="GO" id="GO:0005085">
    <property type="term" value="F:guanyl-nucleotide exchange factor activity"/>
    <property type="evidence" value="ECO:0000318"/>
    <property type="project" value="GO_Central"/>
</dbReference>
<dbReference type="Gene3D" id="1.10.840.10">
    <property type="entry name" value="Ras guanine-nucleotide exchange factors catalytic domain"/>
    <property type="match status" value="1"/>
</dbReference>
<reference evidence="14" key="1">
    <citation type="journal article" date="2011" name="Genome Biol.">
        <title>Comparative genomics of the social amoebae Dictyostelium discoideum and Dictyostelium purpureum.</title>
        <authorList>
            <consortium name="US DOE Joint Genome Institute (JGI-PGF)"/>
            <person name="Sucgang R."/>
            <person name="Kuo A."/>
            <person name="Tian X."/>
            <person name="Salerno W."/>
            <person name="Parikh A."/>
            <person name="Feasley C.L."/>
            <person name="Dalin E."/>
            <person name="Tu H."/>
            <person name="Huang E."/>
            <person name="Barry K."/>
            <person name="Lindquist E."/>
            <person name="Shapiro H."/>
            <person name="Bruce D."/>
            <person name="Schmutz J."/>
            <person name="Salamov A."/>
            <person name="Fey P."/>
            <person name="Gaudet P."/>
            <person name="Anjard C."/>
            <person name="Babu M.M."/>
            <person name="Basu S."/>
            <person name="Bushmanova Y."/>
            <person name="van der Wel H."/>
            <person name="Katoh-Kurasawa M."/>
            <person name="Dinh C."/>
            <person name="Coutinho P.M."/>
            <person name="Saito T."/>
            <person name="Elias M."/>
            <person name="Schaap P."/>
            <person name="Kay R.R."/>
            <person name="Henrissat B."/>
            <person name="Eichinger L."/>
            <person name="Rivero F."/>
            <person name="Putnam N.H."/>
            <person name="West C.M."/>
            <person name="Loomis W.F."/>
            <person name="Chisholm R.L."/>
            <person name="Shaulsky G."/>
            <person name="Strassmann J.E."/>
            <person name="Queller D.C."/>
            <person name="Kuspa A."/>
            <person name="Grigoriev I.V."/>
        </authorList>
    </citation>
    <scope>NUCLEOTIDE SEQUENCE [LARGE SCALE GENOMIC DNA]</scope>
    <source>
        <strain evidence="14">QSDP1</strain>
    </source>
</reference>
<dbReference type="GO" id="GO:0007265">
    <property type="term" value="P:Ras protein signal transduction"/>
    <property type="evidence" value="ECO:0000318"/>
    <property type="project" value="GO_Central"/>
</dbReference>
<evidence type="ECO:0000259" key="11">
    <source>
        <dbReference type="PROSITE" id="PS50119"/>
    </source>
</evidence>
<dbReference type="SMART" id="SM00147">
    <property type="entry name" value="RasGEF"/>
    <property type="match status" value="1"/>
</dbReference>
<evidence type="ECO:0000259" key="12">
    <source>
        <dbReference type="PROSITE" id="PS50212"/>
    </source>
</evidence>
<evidence type="ECO:0000313" key="14">
    <source>
        <dbReference type="Proteomes" id="UP000001064"/>
    </source>
</evidence>
<keyword evidence="3 5" id="KW-0863">Zinc-finger</keyword>
<dbReference type="Pfam" id="PF13445">
    <property type="entry name" value="zf-RING_UBOX"/>
    <property type="match status" value="1"/>
</dbReference>
<keyword evidence="2" id="KW-0479">Metal-binding</keyword>
<evidence type="ECO:0000256" key="6">
    <source>
        <dbReference type="PROSITE-ProRule" id="PRU00168"/>
    </source>
</evidence>
<dbReference type="InterPro" id="IPR013083">
    <property type="entry name" value="Znf_RING/FYVE/PHD"/>
</dbReference>
<dbReference type="Pfam" id="PF00643">
    <property type="entry name" value="zf-B_box"/>
    <property type="match status" value="1"/>
</dbReference>
<dbReference type="SUPFAM" id="SSF57850">
    <property type="entry name" value="RING/U-box"/>
    <property type="match status" value="1"/>
</dbReference>
<feature type="coiled-coil region" evidence="7">
    <location>
        <begin position="193"/>
        <end position="220"/>
    </location>
</feature>
<dbReference type="OrthoDB" id="10255964at2759"/>
<dbReference type="SMART" id="SM00229">
    <property type="entry name" value="RasGEFN"/>
    <property type="match status" value="1"/>
</dbReference>
<evidence type="ECO:0000259" key="10">
    <source>
        <dbReference type="PROSITE" id="PS50089"/>
    </source>
</evidence>
<dbReference type="STRING" id="5786.F1A1E0"/>
<dbReference type="SUPFAM" id="SSF48366">
    <property type="entry name" value="Ras GEF"/>
    <property type="match status" value="1"/>
</dbReference>
<protein>
    <recommendedName>
        <fullName evidence="15">Ras guanine nucleotide exchange factor</fullName>
    </recommendedName>
</protein>
<evidence type="ECO:0000313" key="13">
    <source>
        <dbReference type="EMBL" id="EGC29981.1"/>
    </source>
</evidence>
<dbReference type="CDD" id="cd06224">
    <property type="entry name" value="REM"/>
    <property type="match status" value="1"/>
</dbReference>
<gene>
    <name evidence="13" type="ORF">DICPUDRAFT_90265</name>
</gene>
<dbReference type="PROSITE" id="PS50009">
    <property type="entry name" value="RASGEF_CAT"/>
    <property type="match status" value="1"/>
</dbReference>
<dbReference type="KEGG" id="dpp:DICPUDRAFT_90265"/>
<dbReference type="RefSeq" id="XP_003293484.1">
    <property type="nucleotide sequence ID" value="XM_003293436.1"/>
</dbReference>
<dbReference type="AlphaFoldDB" id="F1A1E0"/>
<dbReference type="PROSITE" id="PS00518">
    <property type="entry name" value="ZF_RING_1"/>
    <property type="match status" value="1"/>
</dbReference>
<dbReference type="SMART" id="SM00184">
    <property type="entry name" value="RING"/>
    <property type="match status" value="1"/>
</dbReference>
<evidence type="ECO:0000256" key="1">
    <source>
        <dbReference type="ARBA" id="ARBA00022658"/>
    </source>
</evidence>
<sequence>MSNSKSLVLLQSLTCGICSNLFKDPNTLVPCGHTFCLECLKKSSNSVKCIQCKTDYQNYIPNFPLKQMIECLDQSNNNNNNSNNNSNNNNNNNSSSDLNSSVGSNSNSNHGLISFIEGLTESGNRRLSGFNENGLKFSTGGDSGNIRYCVDHYEEYYSFCEDCQQPVCPRCLLTSHNRHGMIPLTKESISTKIKEYKLISEQLKNKMSLYKDNISLYQKEIQLLDSSFVQCKQAIQMMISNLHKSLKTRETYLLKEIGQMHYNSHFELSERSNLLENEIGEMEKLTSQNSRFNDATEIFNNQNLKFEFLEQFHISRTQSKKNMATDLKPLYKTDLLFYKANNDRVTEIISNTLGNISVLSFLIDDADNVNIWDEPKENIFLERVRINSNGIEEFEVKYGTLNKLIERLTLPGVYDENYVNIFLLTYHSFCTSKKLLKKLIERFTIPEDFEEYGISQIQIHEIHMKIRSVIIKWITEYAPVFDQDTINLFQNFNGRMQSEYTSIIEIENLTNYYESASVNNSQSSSSAPIITSLQNPPTIHFNNINNNNNTSNNNNSLFNSNNNNCKIPITNGGSSPNSPVLNMNSLSLINHSDNFGESPLSSPRGGFPSNSPRLSFGSSTGKYGSISGSSNLSGMFNTPNSPTNSSTPQVLQFMSPTSKFLIKSLEFNEIDELEIAKQLTIMEYDYFKRIKPIDLLTCVDLKHKTPNITNIMERFNNISTWVSTTVVNAQHLKGRVKIMTKFIKIAEHLKNLNNFNSLTAILVAIQRSTVTRKELVKQTAKTFADLEKIMSSDEGYKAYRQRLAQCVPPCIPYVSVYLQDIMDLEKKNPSNITVQVTPFKSIEYINFTRRSVISKVILDLVNNQRFGYPNITPISTIQEYLNVHIDSDCNN</sequence>
<organism evidence="13 14">
    <name type="scientific">Dictyostelium purpureum</name>
    <name type="common">Slime mold</name>
    <dbReference type="NCBI Taxonomy" id="5786"/>
    <lineage>
        <taxon>Eukaryota</taxon>
        <taxon>Amoebozoa</taxon>
        <taxon>Evosea</taxon>
        <taxon>Eumycetozoa</taxon>
        <taxon>Dictyostelia</taxon>
        <taxon>Dictyosteliales</taxon>
        <taxon>Dictyosteliaceae</taxon>
        <taxon>Dictyostelium</taxon>
    </lineage>
</organism>
<evidence type="ECO:0000256" key="4">
    <source>
        <dbReference type="ARBA" id="ARBA00022833"/>
    </source>
</evidence>
<evidence type="ECO:0000256" key="3">
    <source>
        <dbReference type="ARBA" id="ARBA00022771"/>
    </source>
</evidence>
<dbReference type="Gene3D" id="3.30.40.10">
    <property type="entry name" value="Zinc/RING finger domain, C3HC4 (zinc finger)"/>
    <property type="match status" value="1"/>
</dbReference>
<dbReference type="InterPro" id="IPR017907">
    <property type="entry name" value="Znf_RING_CS"/>
</dbReference>
<dbReference type="VEuPathDB" id="AmoebaDB:DICPUDRAFT_90265"/>
<dbReference type="Gene3D" id="1.20.870.10">
    <property type="entry name" value="Son of sevenless (SoS) protein Chain: S domain 1"/>
    <property type="match status" value="1"/>
</dbReference>
<dbReference type="CDD" id="cd00155">
    <property type="entry name" value="RasGEF"/>
    <property type="match status" value="1"/>
</dbReference>
<dbReference type="EMBL" id="GL871370">
    <property type="protein sequence ID" value="EGC29981.1"/>
    <property type="molecule type" value="Genomic_DNA"/>
</dbReference>
<dbReference type="InterPro" id="IPR008937">
    <property type="entry name" value="Ras-like_GEF"/>
</dbReference>
<dbReference type="InterPro" id="IPR036964">
    <property type="entry name" value="RASGEF_cat_dom_sf"/>
</dbReference>
<dbReference type="PROSITE" id="PS50119">
    <property type="entry name" value="ZF_BBOX"/>
    <property type="match status" value="1"/>
</dbReference>
<feature type="domain" description="Ras-GEF" evidence="9">
    <location>
        <begin position="671"/>
        <end position="891"/>
    </location>
</feature>
<feature type="domain" description="B box-type" evidence="11">
    <location>
        <begin position="144"/>
        <end position="184"/>
    </location>
</feature>
<evidence type="ECO:0000256" key="5">
    <source>
        <dbReference type="PROSITE-ProRule" id="PRU00024"/>
    </source>
</evidence>
<keyword evidence="7" id="KW-0175">Coiled coil</keyword>
<dbReference type="InterPro" id="IPR027370">
    <property type="entry name" value="Znf-RING_euk"/>
</dbReference>
<dbReference type="Proteomes" id="UP000001064">
    <property type="component" value="Unassembled WGS sequence"/>
</dbReference>
<evidence type="ECO:0000256" key="2">
    <source>
        <dbReference type="ARBA" id="ARBA00022723"/>
    </source>
</evidence>
<dbReference type="PROSITE" id="PS50212">
    <property type="entry name" value="RASGEF_NTER"/>
    <property type="match status" value="1"/>
</dbReference>
<dbReference type="InParanoid" id="F1A1E0"/>
<keyword evidence="1 6" id="KW-0344">Guanine-nucleotide releasing factor</keyword>
<evidence type="ECO:0000256" key="8">
    <source>
        <dbReference type="SAM" id="MobiDB-lite"/>
    </source>
</evidence>
<dbReference type="PROSITE" id="PS50089">
    <property type="entry name" value="ZF_RING_2"/>
    <property type="match status" value="1"/>
</dbReference>
<feature type="domain" description="N-terminal Ras-GEF" evidence="12">
    <location>
        <begin position="392"/>
        <end position="517"/>
    </location>
</feature>
<dbReference type="Pfam" id="PF00618">
    <property type="entry name" value="RasGEF_N"/>
    <property type="match status" value="1"/>
</dbReference>
<dbReference type="FunCoup" id="F1A1E0">
    <property type="interactions" value="31"/>
</dbReference>
<dbReference type="InterPro" id="IPR000651">
    <property type="entry name" value="Ras-like_Gua-exchang_fac_N"/>
</dbReference>
<keyword evidence="14" id="KW-1185">Reference proteome</keyword>
<evidence type="ECO:0000259" key="9">
    <source>
        <dbReference type="PROSITE" id="PS50009"/>
    </source>
</evidence>
<keyword evidence="4" id="KW-0862">Zinc</keyword>
<dbReference type="SUPFAM" id="SSF57845">
    <property type="entry name" value="B-box zinc-binding domain"/>
    <property type="match status" value="1"/>
</dbReference>
<name>F1A1E0_DICPU</name>
<accession>F1A1E0</accession>
<dbReference type="GO" id="GO:0005886">
    <property type="term" value="C:plasma membrane"/>
    <property type="evidence" value="ECO:0000318"/>
    <property type="project" value="GO_Central"/>
</dbReference>
<dbReference type="PANTHER" id="PTHR23113">
    <property type="entry name" value="GUANINE NUCLEOTIDE EXCHANGE FACTOR"/>
    <property type="match status" value="1"/>
</dbReference>
<proteinExistence type="predicted"/>
<evidence type="ECO:0000256" key="7">
    <source>
        <dbReference type="SAM" id="Coils"/>
    </source>
</evidence>
<dbReference type="Gene3D" id="3.30.160.60">
    <property type="entry name" value="Classic Zinc Finger"/>
    <property type="match status" value="1"/>
</dbReference>
<dbReference type="InterPro" id="IPR023578">
    <property type="entry name" value="Ras_GEF_dom_sf"/>
</dbReference>
<dbReference type="InterPro" id="IPR001895">
    <property type="entry name" value="RASGEF_cat_dom"/>
</dbReference>
<feature type="domain" description="RING-type" evidence="10">
    <location>
        <begin position="15"/>
        <end position="53"/>
    </location>
</feature>